<dbReference type="GO" id="GO:0005886">
    <property type="term" value="C:plasma membrane"/>
    <property type="evidence" value="ECO:0007669"/>
    <property type="project" value="UniProtKB-SubCell"/>
</dbReference>
<proteinExistence type="predicted"/>
<feature type="domain" description="C-type lectin" evidence="3">
    <location>
        <begin position="4"/>
        <end position="106"/>
    </location>
</feature>
<dbReference type="PROSITE" id="PS50041">
    <property type="entry name" value="C_TYPE_LECTIN_2"/>
    <property type="match status" value="1"/>
</dbReference>
<dbReference type="PANTHER" id="PTHR45710:SF35">
    <property type="entry name" value="C-TYPE LECTIN DOMAIN FAMILY 2 MEMBER D"/>
    <property type="match status" value="1"/>
</dbReference>
<dbReference type="Pfam" id="PF00059">
    <property type="entry name" value="Lectin_C"/>
    <property type="match status" value="1"/>
</dbReference>
<protein>
    <submittedName>
        <fullName evidence="4">CLC2E protein</fullName>
    </submittedName>
</protein>
<dbReference type="InterPro" id="IPR016186">
    <property type="entry name" value="C-type_lectin-like/link_sf"/>
</dbReference>
<dbReference type="Gene3D" id="3.10.100.10">
    <property type="entry name" value="Mannose-Binding Protein A, subunit A"/>
    <property type="match status" value="1"/>
</dbReference>
<dbReference type="InterPro" id="IPR001304">
    <property type="entry name" value="C-type_lectin-like"/>
</dbReference>
<evidence type="ECO:0000313" key="4">
    <source>
        <dbReference type="EMBL" id="NXK01054.1"/>
    </source>
</evidence>
<dbReference type="SMART" id="SM00034">
    <property type="entry name" value="CLECT"/>
    <property type="match status" value="1"/>
</dbReference>
<dbReference type="Proteomes" id="UP000526942">
    <property type="component" value="Unassembled WGS sequence"/>
</dbReference>
<dbReference type="InterPro" id="IPR050828">
    <property type="entry name" value="C-type_lectin/matrix_domain"/>
</dbReference>
<dbReference type="CDD" id="cd03593">
    <property type="entry name" value="CLECT_NK_receptors_like"/>
    <property type="match status" value="1"/>
</dbReference>
<dbReference type="OrthoDB" id="8935730at2759"/>
<dbReference type="GO" id="GO:0030246">
    <property type="term" value="F:carbohydrate binding"/>
    <property type="evidence" value="ECO:0007669"/>
    <property type="project" value="UniProtKB-KW"/>
</dbReference>
<feature type="non-terminal residue" evidence="4">
    <location>
        <position position="1"/>
    </location>
</feature>
<keyword evidence="2" id="KW-0430">Lectin</keyword>
<dbReference type="AlphaFoldDB" id="A0A7L0FZY0"/>
<dbReference type="InterPro" id="IPR016187">
    <property type="entry name" value="CTDL_fold"/>
</dbReference>
<gene>
    <name evidence="4" type="primary">Clec2e_0</name>
    <name evidence="4" type="ORF">CORCON_R04048</name>
</gene>
<evidence type="ECO:0000313" key="5">
    <source>
        <dbReference type="Proteomes" id="UP000526942"/>
    </source>
</evidence>
<accession>A0A7L0FZY0</accession>
<name>A0A7L0FZY0_CORCN</name>
<comment type="caution">
    <text evidence="4">The sequence shown here is derived from an EMBL/GenBank/DDBJ whole genome shotgun (WGS) entry which is preliminary data.</text>
</comment>
<keyword evidence="5" id="KW-1185">Reference proteome</keyword>
<dbReference type="PANTHER" id="PTHR45710">
    <property type="entry name" value="C-TYPE LECTIN DOMAIN-CONTAINING PROTEIN 180"/>
    <property type="match status" value="1"/>
</dbReference>
<evidence type="ECO:0000256" key="2">
    <source>
        <dbReference type="ARBA" id="ARBA00022734"/>
    </source>
</evidence>
<dbReference type="EMBL" id="VXAM01002196">
    <property type="protein sequence ID" value="NXK01054.1"/>
    <property type="molecule type" value="Genomic_DNA"/>
</dbReference>
<feature type="non-terminal residue" evidence="4">
    <location>
        <position position="121"/>
    </location>
</feature>
<comment type="subcellular location">
    <subcellularLocation>
        <location evidence="1">Cell membrane</location>
        <topology evidence="1">Single-pass type II membrane protein</topology>
    </subcellularLocation>
</comment>
<sequence length="121" mass="13767">WLGFQGKCYYFSETENNWNSSQESCKALGASLAFISNLEELSFVQRYKGEANHWLGLQRKGDGWWWTDGTALGNGLEVRGGGPCAYVNGEWISSSLCHTRKNWLCSKPDNYVLWRKKAHPS</sequence>
<dbReference type="SUPFAM" id="SSF56436">
    <property type="entry name" value="C-type lectin-like"/>
    <property type="match status" value="1"/>
</dbReference>
<organism evidence="4 5">
    <name type="scientific">Corythaixoides concolor</name>
    <name type="common">Grey go-away-bird</name>
    <dbReference type="NCBI Taxonomy" id="103956"/>
    <lineage>
        <taxon>Eukaryota</taxon>
        <taxon>Metazoa</taxon>
        <taxon>Chordata</taxon>
        <taxon>Craniata</taxon>
        <taxon>Vertebrata</taxon>
        <taxon>Euteleostomi</taxon>
        <taxon>Archelosauria</taxon>
        <taxon>Archosauria</taxon>
        <taxon>Dinosauria</taxon>
        <taxon>Saurischia</taxon>
        <taxon>Theropoda</taxon>
        <taxon>Coelurosauria</taxon>
        <taxon>Aves</taxon>
        <taxon>Neognathae</taxon>
        <taxon>Neoaves</taxon>
        <taxon>Otidimorphae</taxon>
        <taxon>Musophagiformes</taxon>
        <taxon>Musophagidae</taxon>
        <taxon>Corythaixoides</taxon>
    </lineage>
</organism>
<dbReference type="InterPro" id="IPR033992">
    <property type="entry name" value="NKR-like_CTLD"/>
</dbReference>
<reference evidence="4 5" key="1">
    <citation type="submission" date="2019-09" db="EMBL/GenBank/DDBJ databases">
        <title>Bird 10,000 Genomes (B10K) Project - Family phase.</title>
        <authorList>
            <person name="Zhang G."/>
        </authorList>
    </citation>
    <scope>NUCLEOTIDE SEQUENCE [LARGE SCALE GENOMIC DNA]</scope>
    <source>
        <strain evidence="4">B10K-DU-011-20</strain>
        <tissue evidence="4">Muscle</tissue>
    </source>
</reference>
<evidence type="ECO:0000259" key="3">
    <source>
        <dbReference type="PROSITE" id="PS50041"/>
    </source>
</evidence>
<evidence type="ECO:0000256" key="1">
    <source>
        <dbReference type="ARBA" id="ARBA00004401"/>
    </source>
</evidence>